<evidence type="ECO:0000313" key="1">
    <source>
        <dbReference type="EMBL" id="PHV68561.1"/>
    </source>
</evidence>
<gene>
    <name evidence="1" type="ORF">CSW57_05010</name>
</gene>
<organism evidence="1 2">
    <name type="scientific">Williamsia marianensis</name>
    <dbReference type="NCBI Taxonomy" id="85044"/>
    <lineage>
        <taxon>Bacteria</taxon>
        <taxon>Bacillati</taxon>
        <taxon>Actinomycetota</taxon>
        <taxon>Actinomycetes</taxon>
        <taxon>Mycobacteriales</taxon>
        <taxon>Nocardiaceae</taxon>
        <taxon>Williamsia</taxon>
    </lineage>
</organism>
<dbReference type="EMBL" id="PEBD01000004">
    <property type="protein sequence ID" value="PHV68561.1"/>
    <property type="molecule type" value="Genomic_DNA"/>
</dbReference>
<sequence length="177" mass="19377">MGKRKGEVYGRGAFQLYGSERQVRMSDLLCDVFGRDDITCYAGDWRGILYFTLDEEPDVAPDQVFGFDPSTGDSGELATLPELMASIDRGDITEAVDGDAFSAWLAETGHREIPMGTCAPTVELEFIGGSADERVTEPRDVVTHVALAAVIMGRLEALDVQPGDPIPDELFDQARWE</sequence>
<protein>
    <submittedName>
        <fullName evidence="1">Uncharacterized protein</fullName>
    </submittedName>
</protein>
<reference evidence="1 2" key="1">
    <citation type="submission" date="2017-10" db="EMBL/GenBank/DDBJ databases">
        <title>The draft genome sequence of Williamsia sp. BULT 1.1 isolated from the semi-arid grassland soils from South Africa.</title>
        <authorList>
            <person name="Kabwe M.H."/>
            <person name="Govender N."/>
            <person name="Mutseka Lunga P."/>
            <person name="Vikram S."/>
            <person name="Makhalanyane T.P."/>
        </authorList>
    </citation>
    <scope>NUCLEOTIDE SEQUENCE [LARGE SCALE GENOMIC DNA]</scope>
    <source>
        <strain evidence="1 2">BULT 1.1</strain>
    </source>
</reference>
<comment type="caution">
    <text evidence="1">The sequence shown here is derived from an EMBL/GenBank/DDBJ whole genome shotgun (WGS) entry which is preliminary data.</text>
</comment>
<proteinExistence type="predicted"/>
<name>A0A2G3PS25_WILMA</name>
<accession>A0A2G3PS25</accession>
<dbReference type="Proteomes" id="UP000225108">
    <property type="component" value="Unassembled WGS sequence"/>
</dbReference>
<dbReference type="RefSeq" id="WP_099381682.1">
    <property type="nucleotide sequence ID" value="NZ_PEBD01000004.1"/>
</dbReference>
<dbReference type="AlphaFoldDB" id="A0A2G3PS25"/>
<evidence type="ECO:0000313" key="2">
    <source>
        <dbReference type="Proteomes" id="UP000225108"/>
    </source>
</evidence>